<dbReference type="GO" id="GO:0071770">
    <property type="term" value="P:DIM/DIP cell wall layer assembly"/>
    <property type="evidence" value="ECO:0007669"/>
    <property type="project" value="TreeGrafter"/>
</dbReference>
<gene>
    <name evidence="5" type="ORF">L323_08185</name>
</gene>
<proteinExistence type="inferred from homology"/>
<evidence type="ECO:0000259" key="4">
    <source>
        <dbReference type="PROSITE" id="PS52004"/>
    </source>
</evidence>
<dbReference type="PANTHER" id="PTHR43775:SF37">
    <property type="entry name" value="SI:DKEY-61P9.11"/>
    <property type="match status" value="1"/>
</dbReference>
<keyword evidence="3" id="KW-0808">Transferase</keyword>
<comment type="caution">
    <text evidence="5">The sequence shown here is derived from an EMBL/GenBank/DDBJ whole genome shotgun (WGS) entry which is preliminary data.</text>
</comment>
<dbReference type="RefSeq" id="WP_020815190.1">
    <property type="nucleotide sequence ID" value="NZ_ATAY01000026.1"/>
</dbReference>
<dbReference type="Pfam" id="PF22621">
    <property type="entry name" value="CurL-like_PKS_C"/>
    <property type="match status" value="1"/>
</dbReference>
<evidence type="ECO:0000256" key="3">
    <source>
        <dbReference type="RuleBase" id="RU003694"/>
    </source>
</evidence>
<dbReference type="PROSITE" id="PS52004">
    <property type="entry name" value="KS3_2"/>
    <property type="match status" value="1"/>
</dbReference>
<dbReference type="AlphaFoldDB" id="U4R2I5"/>
<evidence type="ECO:0000313" key="5">
    <source>
        <dbReference type="EMBL" id="EPR12517.1"/>
    </source>
</evidence>
<dbReference type="GO" id="GO:0006633">
    <property type="term" value="P:fatty acid biosynthetic process"/>
    <property type="evidence" value="ECO:0007669"/>
    <property type="project" value="TreeGrafter"/>
</dbReference>
<feature type="domain" description="Ketosynthase family 3 (KS3)" evidence="4">
    <location>
        <begin position="39"/>
        <end position="470"/>
    </location>
</feature>
<dbReference type="SUPFAM" id="SSF53901">
    <property type="entry name" value="Thiolase-like"/>
    <property type="match status" value="1"/>
</dbReference>
<dbReference type="OrthoDB" id="1983847at2"/>
<dbReference type="InterPro" id="IPR016039">
    <property type="entry name" value="Thiolase-like"/>
</dbReference>
<dbReference type="STRING" id="1330534.L323_08185"/>
<dbReference type="CDD" id="cd00833">
    <property type="entry name" value="PKS"/>
    <property type="match status" value="1"/>
</dbReference>
<dbReference type="PATRIC" id="fig|1330534.3.peg.1636"/>
<accession>U4R2I5</accession>
<keyword evidence="1" id="KW-0596">Phosphopantetheine</keyword>
<dbReference type="InterPro" id="IPR050091">
    <property type="entry name" value="PKS_NRPS_Biosynth_Enz"/>
</dbReference>
<dbReference type="Gene3D" id="3.40.47.10">
    <property type="match status" value="1"/>
</dbReference>
<dbReference type="Gene3D" id="1.10.1240.100">
    <property type="match status" value="1"/>
</dbReference>
<dbReference type="InterPro" id="IPR014031">
    <property type="entry name" value="Ketoacyl_synth_C"/>
</dbReference>
<evidence type="ECO:0000256" key="1">
    <source>
        <dbReference type="ARBA" id="ARBA00022450"/>
    </source>
</evidence>
<dbReference type="EMBL" id="ATAY01000026">
    <property type="protein sequence ID" value="EPR12517.1"/>
    <property type="molecule type" value="Genomic_DNA"/>
</dbReference>
<evidence type="ECO:0000256" key="2">
    <source>
        <dbReference type="ARBA" id="ARBA00022553"/>
    </source>
</evidence>
<dbReference type="PANTHER" id="PTHR43775">
    <property type="entry name" value="FATTY ACID SYNTHASE"/>
    <property type="match status" value="1"/>
</dbReference>
<evidence type="ECO:0000313" key="6">
    <source>
        <dbReference type="Proteomes" id="UP000016860"/>
    </source>
</evidence>
<reference evidence="5 6" key="1">
    <citation type="journal article" date="2013" name="Genome Announc.">
        <title>Draft Genome Sequence of the Cellulolytic Bacterium Clostridium papyrosolvens C7 (ATCC 700395).</title>
        <authorList>
            <person name="Zepeda V."/>
            <person name="Dassa B."/>
            <person name="Borovok I."/>
            <person name="Lamed R."/>
            <person name="Bayer E.A."/>
            <person name="Cate J.H."/>
        </authorList>
    </citation>
    <scope>NUCLEOTIDE SEQUENCE [LARGE SCALE GENOMIC DNA]</scope>
    <source>
        <strain evidence="5 6">C7</strain>
    </source>
</reference>
<dbReference type="InterPro" id="IPR020841">
    <property type="entry name" value="PKS_Beta-ketoAc_synthase_dom"/>
</dbReference>
<dbReference type="InterPro" id="IPR014030">
    <property type="entry name" value="Ketoacyl_synth_N"/>
</dbReference>
<dbReference type="GO" id="GO:0005886">
    <property type="term" value="C:plasma membrane"/>
    <property type="evidence" value="ECO:0007669"/>
    <property type="project" value="TreeGrafter"/>
</dbReference>
<organism evidence="5 6">
    <name type="scientific">Ruminiclostridium papyrosolvens C7</name>
    <dbReference type="NCBI Taxonomy" id="1330534"/>
    <lineage>
        <taxon>Bacteria</taxon>
        <taxon>Bacillati</taxon>
        <taxon>Bacillota</taxon>
        <taxon>Clostridia</taxon>
        <taxon>Eubacteriales</taxon>
        <taxon>Oscillospiraceae</taxon>
        <taxon>Ruminiclostridium</taxon>
    </lineage>
</organism>
<protein>
    <recommendedName>
        <fullName evidence="4">Ketosynthase family 3 (KS3) domain-containing protein</fullName>
    </recommendedName>
</protein>
<dbReference type="Pfam" id="PF00109">
    <property type="entry name" value="ketoacyl-synt"/>
    <property type="match status" value="1"/>
</dbReference>
<dbReference type="SMART" id="SM00825">
    <property type="entry name" value="PKS_KS"/>
    <property type="match status" value="1"/>
</dbReference>
<comment type="similarity">
    <text evidence="3">Belongs to the thiolase-like superfamily. Beta-ketoacyl-ACP synthases family.</text>
</comment>
<dbReference type="Pfam" id="PF02801">
    <property type="entry name" value="Ketoacyl-synt_C"/>
    <property type="match status" value="1"/>
</dbReference>
<dbReference type="Proteomes" id="UP000016860">
    <property type="component" value="Unassembled WGS sequence"/>
</dbReference>
<sequence>MIDEKKLSKYILNELKNGNITKGTAIELVKQINYTDPQDNEVAVVGIGCRFREADDYESFWELLINKRTAVDRCAKKRVYAMEKILPEGILDNVTTHSKGSYINNLFDFDYQLFDLTFENATIMAPSQRIMLEAAYRTLEDAGYLGERLKENMTGVYIGNNFTSELLISHASIVAQVGVGGFESIMYNWSSGLATRISKHFDLKGPSYVVDLSCASSTVAIFNAYKAILDKQCDSAIAGGINIILKPNIRIPRTDDKIFEHENDVIQRDYDDNPGGVYHGEAAAALFLKPLKKAIQDGDRIHAVFKGGSFNNNGTDCDFNGSSVAAIKEVLLSAVKKTGINIEDVGCFDGEGSSDRHEEMIQTTGLSEGIKMLTHKRQYCAIGSVPPNMGYIQAAMGAFCAIKGILSLKHNKIPPVYHFIKPTSLLNFASTPFYVNDIAVQWEKQPDTNRCTGIYSFGYGGNNLVTFFQEAPEPEIFEESGEDELFILTAKSVYSFNKNIDSYIKFLKREEKNRIIDICYTASVGRAIYQNYRLAVIVNSCEDLYLKLKAFREGKLLDKVYYQCNEQVDSKSTRPDIRFESLLQDRDLDNVAKEFCKGRNMSFSKMYETKKVRICTLPNYTFDRKRCCIFDEYKKK</sequence>
<dbReference type="GO" id="GO:0004312">
    <property type="term" value="F:fatty acid synthase activity"/>
    <property type="evidence" value="ECO:0007669"/>
    <property type="project" value="TreeGrafter"/>
</dbReference>
<dbReference type="GO" id="GO:0005737">
    <property type="term" value="C:cytoplasm"/>
    <property type="evidence" value="ECO:0007669"/>
    <property type="project" value="TreeGrafter"/>
</dbReference>
<name>U4R2I5_9FIRM</name>
<keyword evidence="2" id="KW-0597">Phosphoprotein</keyword>